<evidence type="ECO:0000256" key="5">
    <source>
        <dbReference type="SAM" id="MobiDB-lite"/>
    </source>
</evidence>
<dbReference type="RefSeq" id="WP_036268879.1">
    <property type="nucleotide sequence ID" value="NZ_OX458333.1"/>
</dbReference>
<keyword evidence="9" id="KW-1185">Reference proteome</keyword>
<feature type="transmembrane region" description="Helical" evidence="6">
    <location>
        <begin position="47"/>
        <end position="71"/>
    </location>
</feature>
<dbReference type="Gene3D" id="1.20.1420.30">
    <property type="entry name" value="NCX, central ion-binding region"/>
    <property type="match status" value="2"/>
</dbReference>
<evidence type="ECO:0000256" key="4">
    <source>
        <dbReference type="ARBA" id="ARBA00023136"/>
    </source>
</evidence>
<evidence type="ECO:0000259" key="7">
    <source>
        <dbReference type="Pfam" id="PF01699"/>
    </source>
</evidence>
<dbReference type="PANTHER" id="PTHR10846">
    <property type="entry name" value="SODIUM/POTASSIUM/CALCIUM EXCHANGER"/>
    <property type="match status" value="1"/>
</dbReference>
<reference evidence="8 9" key="1">
    <citation type="submission" date="2023-03" db="EMBL/GenBank/DDBJ databases">
        <authorList>
            <person name="Pearce D."/>
        </authorList>
    </citation>
    <scope>NUCLEOTIDE SEQUENCE [LARGE SCALE GENOMIC DNA]</scope>
    <source>
        <strain evidence="8">Msz</strain>
    </source>
</reference>
<evidence type="ECO:0000256" key="1">
    <source>
        <dbReference type="ARBA" id="ARBA00004141"/>
    </source>
</evidence>
<feature type="compositionally biased region" description="Basic and acidic residues" evidence="5">
    <location>
        <begin position="170"/>
        <end position="184"/>
    </location>
</feature>
<sequence length="350" mass="36821">MLPDFIAAPLWVGIAVFVVSSIVVWFSGTRLTHYADAIAERTGLGHALAGLIILGIITSLPEAAVTVVASAEGNLPLAVNNSLGGTAFGLAVLAAADAAIGRDALTSVVPNPVVMLQGSMSILLLALLAAGIAVGDVAWFGVGGWCWSVLIVYLFSVWMTHRSQGRFAWRPDESIQPEEDHSPPEGESQQTAHTPLSGIVARTVLASVAILVAGYLLSETGDAIAVKTGLGASFVGVFLVAISTSLPQVSSVLAAVRLHRYEMAVSDIFGNNLFSPPLIFLADAVHRGEPALNEVGRFALVAALLGITVTTLYIAGLVERRDRTILRMGYDSLAVLATYFGGMILLYRMR</sequence>
<gene>
    <name evidence="8" type="ORF">MSZNOR_0237</name>
</gene>
<feature type="transmembrane region" description="Helical" evidence="6">
    <location>
        <begin position="230"/>
        <end position="256"/>
    </location>
</feature>
<feature type="transmembrane region" description="Helical" evidence="6">
    <location>
        <begin position="199"/>
        <end position="218"/>
    </location>
</feature>
<feature type="transmembrane region" description="Helical" evidence="6">
    <location>
        <begin position="6"/>
        <end position="26"/>
    </location>
</feature>
<name>A0ABN8X1L8_9GAMM</name>
<feature type="region of interest" description="Disordered" evidence="5">
    <location>
        <begin position="170"/>
        <end position="192"/>
    </location>
</feature>
<protein>
    <submittedName>
        <fullName evidence="8">Cation:H+ antiporter</fullName>
    </submittedName>
</protein>
<feature type="transmembrane region" description="Helical" evidence="6">
    <location>
        <begin position="113"/>
        <end position="133"/>
    </location>
</feature>
<evidence type="ECO:0000313" key="9">
    <source>
        <dbReference type="Proteomes" id="UP001162030"/>
    </source>
</evidence>
<dbReference type="InterPro" id="IPR044880">
    <property type="entry name" value="NCX_ion-bd_dom_sf"/>
</dbReference>
<comment type="subcellular location">
    <subcellularLocation>
        <location evidence="1">Membrane</location>
        <topology evidence="1">Multi-pass membrane protein</topology>
    </subcellularLocation>
</comment>
<evidence type="ECO:0000256" key="2">
    <source>
        <dbReference type="ARBA" id="ARBA00022692"/>
    </source>
</evidence>
<feature type="transmembrane region" description="Helical" evidence="6">
    <location>
        <begin position="330"/>
        <end position="349"/>
    </location>
</feature>
<dbReference type="Proteomes" id="UP001162030">
    <property type="component" value="Chromosome"/>
</dbReference>
<dbReference type="EMBL" id="OX458333">
    <property type="protein sequence ID" value="CAI8728609.1"/>
    <property type="molecule type" value="Genomic_DNA"/>
</dbReference>
<feature type="transmembrane region" description="Helical" evidence="6">
    <location>
        <begin position="298"/>
        <end position="318"/>
    </location>
</feature>
<feature type="transmembrane region" description="Helical" evidence="6">
    <location>
        <begin position="139"/>
        <end position="160"/>
    </location>
</feature>
<keyword evidence="4 6" id="KW-0472">Membrane</keyword>
<proteinExistence type="predicted"/>
<feature type="domain" description="Sodium/calcium exchanger membrane region" evidence="7">
    <location>
        <begin position="13"/>
        <end position="157"/>
    </location>
</feature>
<feature type="domain" description="Sodium/calcium exchanger membrane region" evidence="7">
    <location>
        <begin position="204"/>
        <end position="341"/>
    </location>
</feature>
<dbReference type="InterPro" id="IPR004837">
    <property type="entry name" value="NaCa_Exmemb"/>
</dbReference>
<dbReference type="PANTHER" id="PTHR10846:SF8">
    <property type="entry name" value="INNER MEMBRANE PROTEIN YRBG"/>
    <property type="match status" value="1"/>
</dbReference>
<evidence type="ECO:0000313" key="8">
    <source>
        <dbReference type="EMBL" id="CAI8728609.1"/>
    </source>
</evidence>
<dbReference type="InterPro" id="IPR004481">
    <property type="entry name" value="K/Na/Ca-exchanger"/>
</dbReference>
<accession>A0ABN8X1L8</accession>
<keyword evidence="2 6" id="KW-0812">Transmembrane</keyword>
<keyword evidence="3 6" id="KW-1133">Transmembrane helix</keyword>
<evidence type="ECO:0000256" key="3">
    <source>
        <dbReference type="ARBA" id="ARBA00022989"/>
    </source>
</evidence>
<evidence type="ECO:0000256" key="6">
    <source>
        <dbReference type="SAM" id="Phobius"/>
    </source>
</evidence>
<dbReference type="Pfam" id="PF01699">
    <property type="entry name" value="Na_Ca_ex"/>
    <property type="match status" value="2"/>
</dbReference>
<organism evidence="8 9">
    <name type="scientific">Methylocaldum szegediense</name>
    <dbReference type="NCBI Taxonomy" id="73780"/>
    <lineage>
        <taxon>Bacteria</taxon>
        <taxon>Pseudomonadati</taxon>
        <taxon>Pseudomonadota</taxon>
        <taxon>Gammaproteobacteria</taxon>
        <taxon>Methylococcales</taxon>
        <taxon>Methylococcaceae</taxon>
        <taxon>Methylocaldum</taxon>
    </lineage>
</organism>